<accession>A0A2N3L170</accession>
<protein>
    <submittedName>
        <fullName evidence="7">Histidinol phosphate phosphatase</fullName>
    </submittedName>
</protein>
<evidence type="ECO:0000313" key="7">
    <source>
        <dbReference type="EMBL" id="PKR56470.1"/>
    </source>
</evidence>
<comment type="caution">
    <text evidence="7">The sequence shown here is derived from an EMBL/GenBank/DDBJ whole genome shotgun (WGS) entry which is preliminary data.</text>
</comment>
<dbReference type="FunFam" id="3.30.540.10:FF:000030">
    <property type="entry name" value="Inositol monophosphatase"/>
    <property type="match status" value="1"/>
</dbReference>
<dbReference type="Pfam" id="PF00459">
    <property type="entry name" value="Inositol_P"/>
    <property type="match status" value="1"/>
</dbReference>
<proteinExistence type="inferred from homology"/>
<dbReference type="AlphaFoldDB" id="A0A2N3L170"/>
<dbReference type="GO" id="GO:0000105">
    <property type="term" value="P:L-histidine biosynthetic process"/>
    <property type="evidence" value="ECO:0007669"/>
    <property type="project" value="TreeGrafter"/>
</dbReference>
<evidence type="ECO:0000256" key="4">
    <source>
        <dbReference type="ARBA" id="ARBA00022801"/>
    </source>
</evidence>
<evidence type="ECO:0000256" key="5">
    <source>
        <dbReference type="ARBA" id="ARBA00022842"/>
    </source>
</evidence>
<gene>
    <name evidence="7" type="ORF">COO92_20520</name>
</gene>
<dbReference type="GO" id="GO:0046854">
    <property type="term" value="P:phosphatidylinositol phosphate biosynthetic process"/>
    <property type="evidence" value="ECO:0007669"/>
    <property type="project" value="InterPro"/>
</dbReference>
<dbReference type="Gene3D" id="3.30.540.10">
    <property type="entry name" value="Fructose-1,6-Bisphosphatase, subunit A, domain 1"/>
    <property type="match status" value="1"/>
</dbReference>
<reference evidence="7 8" key="1">
    <citation type="submission" date="2017-09" db="EMBL/GenBank/DDBJ databases">
        <title>Biodiversity and function of Thalassospira species in the particle-attached aromatic-hydrocarbon-degrading consortia from the surface seawater of the China South Sea.</title>
        <authorList>
            <person name="Dong C."/>
            <person name="Lai Q."/>
            <person name="Shao Z."/>
        </authorList>
    </citation>
    <scope>NUCLEOTIDE SEQUENCE [LARGE SCALE GENOMIC DNA]</scope>
    <source>
        <strain evidence="7 8">139Z-12</strain>
    </source>
</reference>
<dbReference type="PRINTS" id="PR00377">
    <property type="entry name" value="IMPHPHTASES"/>
</dbReference>
<sequence length="263" mass="28185">MTNSHPFLAMAHKLADVARPVLQSYYRKPVEIDVKGDASLVTIADREIERAMRDMINAELPDHGILGEEHGSENLDAEYVWVLDPIDGTKSFIAGKPSFNTLISLCQNGKPVLGLIDQAILDERWIGVTGQASTLNDKPIKARACKHLKDATIFTTGPDLFITTKAIAGYKAAFGAARHPIYGIDSYGYGLIAMGFGDVLVESNLQPYDFCAAVPVIEGAGGVITDWDGRALTINSGDLVIASGDARCHGEGLDVLQAATARS</sequence>
<organism evidence="7 8">
    <name type="scientific">Thalassospira lohafexi</name>
    <dbReference type="NCBI Taxonomy" id="744227"/>
    <lineage>
        <taxon>Bacteria</taxon>
        <taxon>Pseudomonadati</taxon>
        <taxon>Pseudomonadota</taxon>
        <taxon>Alphaproteobacteria</taxon>
        <taxon>Rhodospirillales</taxon>
        <taxon>Thalassospiraceae</taxon>
        <taxon>Thalassospira</taxon>
    </lineage>
</organism>
<name>A0A2N3L170_9PROT</name>
<dbReference type="Gene3D" id="3.40.190.80">
    <property type="match status" value="1"/>
</dbReference>
<dbReference type="PANTHER" id="PTHR43200">
    <property type="entry name" value="PHOSPHATASE"/>
    <property type="match status" value="1"/>
</dbReference>
<evidence type="ECO:0000256" key="3">
    <source>
        <dbReference type="ARBA" id="ARBA00022723"/>
    </source>
</evidence>
<dbReference type="GO" id="GO:0016791">
    <property type="term" value="F:phosphatase activity"/>
    <property type="evidence" value="ECO:0007669"/>
    <property type="project" value="UniProtKB-ARBA"/>
</dbReference>
<dbReference type="EMBL" id="NXGX01000012">
    <property type="protein sequence ID" value="PKR56470.1"/>
    <property type="molecule type" value="Genomic_DNA"/>
</dbReference>
<dbReference type="Proteomes" id="UP000233332">
    <property type="component" value="Unassembled WGS sequence"/>
</dbReference>
<feature type="binding site" evidence="6">
    <location>
        <position position="68"/>
    </location>
    <ligand>
        <name>Mg(2+)</name>
        <dbReference type="ChEBI" id="CHEBI:18420"/>
        <label>1</label>
        <note>catalytic</note>
    </ligand>
</feature>
<evidence type="ECO:0000313" key="8">
    <source>
        <dbReference type="Proteomes" id="UP000233332"/>
    </source>
</evidence>
<keyword evidence="4" id="KW-0378">Hydrolase</keyword>
<keyword evidence="3 6" id="KW-0479">Metal-binding</keyword>
<dbReference type="PANTHER" id="PTHR43200:SF6">
    <property type="entry name" value="3'(2'),5'-BISPHOSPHATE NUCLEOTIDASE"/>
    <property type="match status" value="1"/>
</dbReference>
<comment type="cofactor">
    <cofactor evidence="1 6">
        <name>Mg(2+)</name>
        <dbReference type="ChEBI" id="CHEBI:18420"/>
    </cofactor>
</comment>
<dbReference type="InterPro" id="IPR000760">
    <property type="entry name" value="Inositol_monophosphatase-like"/>
</dbReference>
<dbReference type="InterPro" id="IPR051090">
    <property type="entry name" value="Inositol_monoP_superfamily"/>
</dbReference>
<dbReference type="GO" id="GO:0046872">
    <property type="term" value="F:metal ion binding"/>
    <property type="evidence" value="ECO:0007669"/>
    <property type="project" value="UniProtKB-KW"/>
</dbReference>
<feature type="binding site" evidence="6">
    <location>
        <position position="87"/>
    </location>
    <ligand>
        <name>Mg(2+)</name>
        <dbReference type="ChEBI" id="CHEBI:18420"/>
        <label>1</label>
        <note>catalytic</note>
    </ligand>
</feature>
<evidence type="ECO:0000256" key="2">
    <source>
        <dbReference type="ARBA" id="ARBA00009759"/>
    </source>
</evidence>
<feature type="binding site" evidence="6">
    <location>
        <position position="209"/>
    </location>
    <ligand>
        <name>Mg(2+)</name>
        <dbReference type="ChEBI" id="CHEBI:18420"/>
        <label>1</label>
        <note>catalytic</note>
    </ligand>
</feature>
<evidence type="ECO:0000256" key="1">
    <source>
        <dbReference type="ARBA" id="ARBA00001946"/>
    </source>
</evidence>
<feature type="binding site" evidence="6">
    <location>
        <position position="84"/>
    </location>
    <ligand>
        <name>Mg(2+)</name>
        <dbReference type="ChEBI" id="CHEBI:18420"/>
        <label>1</label>
        <note>catalytic</note>
    </ligand>
</feature>
<evidence type="ECO:0000256" key="6">
    <source>
        <dbReference type="PIRSR" id="PIRSR600760-2"/>
    </source>
</evidence>
<dbReference type="RefSeq" id="WP_101304815.1">
    <property type="nucleotide sequence ID" value="NZ_NXGX01000012.1"/>
</dbReference>
<dbReference type="PROSITE" id="PS00630">
    <property type="entry name" value="IMP_2"/>
    <property type="match status" value="1"/>
</dbReference>
<feature type="binding site" evidence="6">
    <location>
        <position position="86"/>
    </location>
    <ligand>
        <name>Mg(2+)</name>
        <dbReference type="ChEBI" id="CHEBI:18420"/>
        <label>1</label>
        <note>catalytic</note>
    </ligand>
</feature>
<dbReference type="InterPro" id="IPR020550">
    <property type="entry name" value="Inositol_monophosphatase_CS"/>
</dbReference>
<dbReference type="CDD" id="cd01641">
    <property type="entry name" value="Bacterial_IMPase_like_1"/>
    <property type="match status" value="1"/>
</dbReference>
<dbReference type="SUPFAM" id="SSF56655">
    <property type="entry name" value="Carbohydrate phosphatase"/>
    <property type="match status" value="1"/>
</dbReference>
<comment type="similarity">
    <text evidence="2">Belongs to the inositol monophosphatase superfamily.</text>
</comment>
<keyword evidence="5 6" id="KW-0460">Magnesium</keyword>
<keyword evidence="8" id="KW-1185">Reference proteome</keyword>